<accession>A0ABN6SL62</accession>
<dbReference type="InterPro" id="IPR020476">
    <property type="entry name" value="Nudix_hydrolase"/>
</dbReference>
<dbReference type="PANTHER" id="PTHR43736:SF2">
    <property type="entry name" value="MUTT_NUDIX FAMILY PROTEIN"/>
    <property type="match status" value="1"/>
</dbReference>
<keyword evidence="5" id="KW-1185">Reference proteome</keyword>
<dbReference type="PROSITE" id="PS00893">
    <property type="entry name" value="NUDIX_BOX"/>
    <property type="match status" value="1"/>
</dbReference>
<reference evidence="4 5" key="1">
    <citation type="journal article" date="2023" name="Microbiol. Spectr.">
        <title>Symbiosis of Carpenter Bees with Uncharacterized Lactic Acid Bacteria Showing NAD Auxotrophy.</title>
        <authorList>
            <person name="Kawasaki S."/>
            <person name="Ozawa K."/>
            <person name="Mori T."/>
            <person name="Yamamoto A."/>
            <person name="Ito M."/>
            <person name="Ohkuma M."/>
            <person name="Sakamoto M."/>
            <person name="Matsutani M."/>
        </authorList>
    </citation>
    <scope>NUCLEOTIDE SEQUENCE [LARGE SCALE GENOMIC DNA]</scope>
    <source>
        <strain evidence="4 5">Kim32-2</strain>
    </source>
</reference>
<evidence type="ECO:0000313" key="4">
    <source>
        <dbReference type="EMBL" id="BDR61030.1"/>
    </source>
</evidence>
<dbReference type="Pfam" id="PF00293">
    <property type="entry name" value="NUDIX"/>
    <property type="match status" value="1"/>
</dbReference>
<dbReference type="SUPFAM" id="SSF55811">
    <property type="entry name" value="Nudix"/>
    <property type="match status" value="1"/>
</dbReference>
<dbReference type="InterPro" id="IPR000086">
    <property type="entry name" value="NUDIX_hydrolase_dom"/>
</dbReference>
<dbReference type="PRINTS" id="PR00502">
    <property type="entry name" value="NUDIXFAMILY"/>
</dbReference>
<evidence type="ECO:0000256" key="2">
    <source>
        <dbReference type="RuleBase" id="RU003476"/>
    </source>
</evidence>
<dbReference type="PROSITE" id="PS51462">
    <property type="entry name" value="NUDIX"/>
    <property type="match status" value="1"/>
</dbReference>
<comment type="similarity">
    <text evidence="2">Belongs to the Nudix hydrolase family.</text>
</comment>
<dbReference type="PANTHER" id="PTHR43736">
    <property type="entry name" value="ADP-RIBOSE PYROPHOSPHATASE"/>
    <property type="match status" value="1"/>
</dbReference>
<sequence length="74" mass="8219">MRARVVLYNPKMKAVLLIHRIKDQRAYWVLPGGGAKGAETPLQAAVREVEEELGLKLAPTSLQQLAKVEDHGEE</sequence>
<evidence type="ECO:0000259" key="3">
    <source>
        <dbReference type="PROSITE" id="PS51462"/>
    </source>
</evidence>
<dbReference type="RefSeq" id="WP_317637266.1">
    <property type="nucleotide sequence ID" value="NZ_AP026803.1"/>
</dbReference>
<keyword evidence="1 2" id="KW-0378">Hydrolase</keyword>
<dbReference type="Gene3D" id="3.90.79.10">
    <property type="entry name" value="Nucleoside Triphosphate Pyrophosphohydrolase"/>
    <property type="match status" value="1"/>
</dbReference>
<name>A0ABN6SL62_9LACO</name>
<dbReference type="InterPro" id="IPR020084">
    <property type="entry name" value="NUDIX_hydrolase_CS"/>
</dbReference>
<dbReference type="EMBL" id="AP026803">
    <property type="protein sequence ID" value="BDR61030.1"/>
    <property type="molecule type" value="Genomic_DNA"/>
</dbReference>
<feature type="domain" description="Nudix hydrolase" evidence="3">
    <location>
        <begin position="1"/>
        <end position="74"/>
    </location>
</feature>
<dbReference type="Proteomes" id="UP001321741">
    <property type="component" value="Chromosome"/>
</dbReference>
<organism evidence="4 5">
    <name type="scientific">Lactobacillus xylocopicola</name>
    <dbReference type="NCBI Taxonomy" id="2976676"/>
    <lineage>
        <taxon>Bacteria</taxon>
        <taxon>Bacillati</taxon>
        <taxon>Bacillota</taxon>
        <taxon>Bacilli</taxon>
        <taxon>Lactobacillales</taxon>
        <taxon>Lactobacillaceae</taxon>
        <taxon>Lactobacillus</taxon>
    </lineage>
</organism>
<evidence type="ECO:0000256" key="1">
    <source>
        <dbReference type="ARBA" id="ARBA00022801"/>
    </source>
</evidence>
<protein>
    <recommendedName>
        <fullName evidence="3">Nudix hydrolase domain-containing protein</fullName>
    </recommendedName>
</protein>
<evidence type="ECO:0000313" key="5">
    <source>
        <dbReference type="Proteomes" id="UP001321741"/>
    </source>
</evidence>
<gene>
    <name evidence="4" type="ORF">KIM322_12910</name>
</gene>
<proteinExistence type="inferred from homology"/>
<dbReference type="InterPro" id="IPR015797">
    <property type="entry name" value="NUDIX_hydrolase-like_dom_sf"/>
</dbReference>